<dbReference type="AlphaFoldDB" id="A0A916N4T8"/>
<dbReference type="RefSeq" id="WP_215239421.1">
    <property type="nucleotide sequence ID" value="NZ_CAJRAF010000002.1"/>
</dbReference>
<protein>
    <submittedName>
        <fullName evidence="1">Uncharacterized protein</fullName>
    </submittedName>
</protein>
<keyword evidence="2" id="KW-1185">Reference proteome</keyword>
<dbReference type="Proteomes" id="UP000680038">
    <property type="component" value="Unassembled WGS sequence"/>
</dbReference>
<sequence length="47" mass="4935">MVPDSFITTGTPARSRIAEVISQVILKTVIIAIISDVDLPFFGGGGM</sequence>
<evidence type="ECO:0000313" key="1">
    <source>
        <dbReference type="EMBL" id="CAG5002270.1"/>
    </source>
</evidence>
<dbReference type="EMBL" id="CAJRAF010000002">
    <property type="protein sequence ID" value="CAG5002270.1"/>
    <property type="molecule type" value="Genomic_DNA"/>
</dbReference>
<evidence type="ECO:0000313" key="2">
    <source>
        <dbReference type="Proteomes" id="UP000680038"/>
    </source>
</evidence>
<name>A0A916N4T8_9BACT</name>
<organism evidence="1 2">
    <name type="scientific">Dyadobacter helix</name>
    <dbReference type="NCBI Taxonomy" id="2822344"/>
    <lineage>
        <taxon>Bacteria</taxon>
        <taxon>Pseudomonadati</taxon>
        <taxon>Bacteroidota</taxon>
        <taxon>Cytophagia</taxon>
        <taxon>Cytophagales</taxon>
        <taxon>Spirosomataceae</taxon>
        <taxon>Dyadobacter</taxon>
    </lineage>
</organism>
<proteinExistence type="predicted"/>
<accession>A0A916N4T8</accession>
<gene>
    <name evidence="1" type="ORF">DYBT9275_02854</name>
</gene>
<reference evidence="1" key="1">
    <citation type="submission" date="2021-04" db="EMBL/GenBank/DDBJ databases">
        <authorList>
            <person name="Rodrigo-Torres L."/>
            <person name="Arahal R. D."/>
            <person name="Lucena T."/>
        </authorList>
    </citation>
    <scope>NUCLEOTIDE SEQUENCE</scope>
    <source>
        <strain evidence="1">CECT 9275</strain>
    </source>
</reference>
<comment type="caution">
    <text evidence="1">The sequence shown here is derived from an EMBL/GenBank/DDBJ whole genome shotgun (WGS) entry which is preliminary data.</text>
</comment>